<sequence length="154" mass="16241">MDSRRNGFTMVEMVVTVAILAIMAAIALPSYTKLIANNRADSETNDLYQALNYTRIEAINRGLSVRITPATAGAWTGVLNIALSSGGTTLRVIPGMSSQAKLAFSTTAAYIEFNNLGGLTFPASALNLTYTQGTVTRSLGVCLNGRIVLSGTCT</sequence>
<dbReference type="KEGG" id="pez:HWQ56_24765"/>
<dbReference type="GO" id="GO:0005886">
    <property type="term" value="C:plasma membrane"/>
    <property type="evidence" value="ECO:0007669"/>
    <property type="project" value="UniProtKB-SubCell"/>
</dbReference>
<comment type="subcellular location">
    <subcellularLocation>
        <location evidence="1">Cell inner membrane</location>
        <topology evidence="1">Single-pass membrane protein</topology>
    </subcellularLocation>
</comment>
<evidence type="ECO:0000256" key="5">
    <source>
        <dbReference type="ARBA" id="ARBA00022519"/>
    </source>
</evidence>
<keyword evidence="3" id="KW-1003">Cell membrane</keyword>
<dbReference type="InterPro" id="IPR012902">
    <property type="entry name" value="N_methyl_site"/>
</dbReference>
<dbReference type="SUPFAM" id="SSF54523">
    <property type="entry name" value="Pili subunits"/>
    <property type="match status" value="1"/>
</dbReference>
<dbReference type="Pfam" id="PF07963">
    <property type="entry name" value="N_methyl"/>
    <property type="match status" value="1"/>
</dbReference>
<evidence type="ECO:0000313" key="13">
    <source>
        <dbReference type="EMBL" id="QKZ06813.1"/>
    </source>
</evidence>
<evidence type="ECO:0000256" key="10">
    <source>
        <dbReference type="ARBA" id="ARBA00030775"/>
    </source>
</evidence>
<dbReference type="Pfam" id="PF12019">
    <property type="entry name" value="GspH"/>
    <property type="match status" value="1"/>
</dbReference>
<evidence type="ECO:0000256" key="3">
    <source>
        <dbReference type="ARBA" id="ARBA00022475"/>
    </source>
</evidence>
<dbReference type="AlphaFoldDB" id="A0A7D5D9Y9"/>
<proteinExistence type="inferred from homology"/>
<evidence type="ECO:0000256" key="7">
    <source>
        <dbReference type="ARBA" id="ARBA00022989"/>
    </source>
</evidence>
<evidence type="ECO:0000256" key="1">
    <source>
        <dbReference type="ARBA" id="ARBA00004377"/>
    </source>
</evidence>
<keyword evidence="7 11" id="KW-1133">Transmembrane helix</keyword>
<name>A0A7D5D9Y9_9PSED</name>
<dbReference type="NCBIfam" id="TIGR02532">
    <property type="entry name" value="IV_pilin_GFxxxE"/>
    <property type="match status" value="1"/>
</dbReference>
<feature type="domain" description="General secretion pathway GspH" evidence="12">
    <location>
        <begin position="43"/>
        <end position="145"/>
    </location>
</feature>
<dbReference type="Gene3D" id="3.55.40.10">
    <property type="entry name" value="minor pseudopilin epsh domain"/>
    <property type="match status" value="1"/>
</dbReference>
<evidence type="ECO:0000313" key="14">
    <source>
        <dbReference type="Proteomes" id="UP000509568"/>
    </source>
</evidence>
<keyword evidence="14" id="KW-1185">Reference proteome</keyword>
<dbReference type="GO" id="GO:0015628">
    <property type="term" value="P:protein secretion by the type II secretion system"/>
    <property type="evidence" value="ECO:0007669"/>
    <property type="project" value="InterPro"/>
</dbReference>
<dbReference type="EMBL" id="CP056030">
    <property type="protein sequence ID" value="QKZ06813.1"/>
    <property type="molecule type" value="Genomic_DNA"/>
</dbReference>
<evidence type="ECO:0000256" key="11">
    <source>
        <dbReference type="SAM" id="Phobius"/>
    </source>
</evidence>
<dbReference type="InterPro" id="IPR045584">
    <property type="entry name" value="Pilin-like"/>
</dbReference>
<dbReference type="Proteomes" id="UP000509568">
    <property type="component" value="Chromosome"/>
</dbReference>
<dbReference type="InterPro" id="IPR022346">
    <property type="entry name" value="T2SS_GspH"/>
</dbReference>
<accession>A0A7D5D9Y9</accession>
<feature type="transmembrane region" description="Helical" evidence="11">
    <location>
        <begin position="7"/>
        <end position="28"/>
    </location>
</feature>
<evidence type="ECO:0000256" key="2">
    <source>
        <dbReference type="ARBA" id="ARBA00021549"/>
    </source>
</evidence>
<evidence type="ECO:0000259" key="12">
    <source>
        <dbReference type="Pfam" id="PF12019"/>
    </source>
</evidence>
<reference evidence="13 14" key="1">
    <citation type="submission" date="2020-06" db="EMBL/GenBank/DDBJ databases">
        <title>Pseudomonas eucalypticola sp. nov., an endophyte of Eucalyptus dunnii leaves with biocontrol ability of eucalyptus leaf blight.</title>
        <authorList>
            <person name="Liu Y."/>
            <person name="Song Z."/>
            <person name="Zeng H."/>
            <person name="Lu M."/>
            <person name="Wang X."/>
            <person name="Lian X."/>
            <person name="Zhang Q."/>
        </authorList>
    </citation>
    <scope>NUCLEOTIDE SEQUENCE [LARGE SCALE GENOMIC DNA]</scope>
    <source>
        <strain evidence="13 14">NP-1</strain>
    </source>
</reference>
<keyword evidence="4" id="KW-0488">Methylation</keyword>
<gene>
    <name evidence="13" type="ORF">HWQ56_24765</name>
</gene>
<organism evidence="13 14">
    <name type="scientific">Pseudomonas eucalypticola</name>
    <dbReference type="NCBI Taxonomy" id="2599595"/>
    <lineage>
        <taxon>Bacteria</taxon>
        <taxon>Pseudomonadati</taxon>
        <taxon>Pseudomonadota</taxon>
        <taxon>Gammaproteobacteria</taxon>
        <taxon>Pseudomonadales</taxon>
        <taxon>Pseudomonadaceae</taxon>
        <taxon>Pseudomonas</taxon>
    </lineage>
</organism>
<protein>
    <recommendedName>
        <fullName evidence="2">Type II secretion system protein H</fullName>
    </recommendedName>
    <alternativeName>
        <fullName evidence="10">General secretion pathway protein H</fullName>
    </alternativeName>
</protein>
<comment type="similarity">
    <text evidence="9">Belongs to the GSP H family.</text>
</comment>
<keyword evidence="8 11" id="KW-0472">Membrane</keyword>
<keyword evidence="6 11" id="KW-0812">Transmembrane</keyword>
<evidence type="ECO:0000256" key="9">
    <source>
        <dbReference type="ARBA" id="ARBA00025772"/>
    </source>
</evidence>
<evidence type="ECO:0000256" key="6">
    <source>
        <dbReference type="ARBA" id="ARBA00022692"/>
    </source>
</evidence>
<dbReference type="GO" id="GO:0015627">
    <property type="term" value="C:type II protein secretion system complex"/>
    <property type="evidence" value="ECO:0007669"/>
    <property type="project" value="InterPro"/>
</dbReference>
<dbReference type="RefSeq" id="WP_158153811.1">
    <property type="nucleotide sequence ID" value="NZ_CP056030.1"/>
</dbReference>
<keyword evidence="5" id="KW-0997">Cell inner membrane</keyword>
<evidence type="ECO:0000256" key="4">
    <source>
        <dbReference type="ARBA" id="ARBA00022481"/>
    </source>
</evidence>
<evidence type="ECO:0000256" key="8">
    <source>
        <dbReference type="ARBA" id="ARBA00023136"/>
    </source>
</evidence>